<dbReference type="GO" id="GO:0070681">
    <property type="term" value="P:glutaminyl-tRNAGln biosynthesis via transamidation"/>
    <property type="evidence" value="ECO:0007669"/>
    <property type="project" value="TreeGrafter"/>
</dbReference>
<dbReference type="Pfam" id="PF02934">
    <property type="entry name" value="GatB_N"/>
    <property type="match status" value="1"/>
</dbReference>
<dbReference type="InterPro" id="IPR014746">
    <property type="entry name" value="Gln_synth/guanido_kin_cat_dom"/>
</dbReference>
<keyword evidence="4 10" id="KW-0547">Nucleotide-binding</keyword>
<comment type="similarity">
    <text evidence="1 10">Belongs to the GatB/GatE family. GatB subfamily.</text>
</comment>
<dbReference type="Pfam" id="PF02637">
    <property type="entry name" value="GatB_Yqey"/>
    <property type="match status" value="1"/>
</dbReference>
<dbReference type="InterPro" id="IPR042114">
    <property type="entry name" value="GatB_C_1"/>
</dbReference>
<organism evidence="12 13">
    <name type="scientific">Haliovirga abyssi</name>
    <dbReference type="NCBI Taxonomy" id="2996794"/>
    <lineage>
        <taxon>Bacteria</taxon>
        <taxon>Fusobacteriati</taxon>
        <taxon>Fusobacteriota</taxon>
        <taxon>Fusobacteriia</taxon>
        <taxon>Fusobacteriales</taxon>
        <taxon>Haliovirgaceae</taxon>
        <taxon>Haliovirga</taxon>
    </lineage>
</organism>
<evidence type="ECO:0000256" key="8">
    <source>
        <dbReference type="ARBA" id="ARBA00047380"/>
    </source>
</evidence>
<accession>A0AAU9D4N4</accession>
<keyword evidence="13" id="KW-1185">Reference proteome</keyword>
<feature type="domain" description="Asn/Gln amidotransferase" evidence="11">
    <location>
        <begin position="330"/>
        <end position="477"/>
    </location>
</feature>
<evidence type="ECO:0000256" key="9">
    <source>
        <dbReference type="ARBA" id="ARBA00047913"/>
    </source>
</evidence>
<dbReference type="InterPro" id="IPR017959">
    <property type="entry name" value="Asn/Gln-tRNA_amidoTrfase_suB/E"/>
</dbReference>
<comment type="catalytic activity">
    <reaction evidence="9 10">
        <text>L-glutamyl-tRNA(Gln) + L-glutamine + ATP + H2O = L-glutaminyl-tRNA(Gln) + L-glutamate + ADP + phosphate + H(+)</text>
        <dbReference type="Rhea" id="RHEA:17521"/>
        <dbReference type="Rhea" id="RHEA-COMP:9681"/>
        <dbReference type="Rhea" id="RHEA-COMP:9684"/>
        <dbReference type="ChEBI" id="CHEBI:15377"/>
        <dbReference type="ChEBI" id="CHEBI:15378"/>
        <dbReference type="ChEBI" id="CHEBI:29985"/>
        <dbReference type="ChEBI" id="CHEBI:30616"/>
        <dbReference type="ChEBI" id="CHEBI:43474"/>
        <dbReference type="ChEBI" id="CHEBI:58359"/>
        <dbReference type="ChEBI" id="CHEBI:78520"/>
        <dbReference type="ChEBI" id="CHEBI:78521"/>
        <dbReference type="ChEBI" id="CHEBI:456216"/>
    </reaction>
</comment>
<dbReference type="NCBIfam" id="NF004014">
    <property type="entry name" value="PRK05477.1-4"/>
    <property type="match status" value="1"/>
</dbReference>
<dbReference type="SUPFAM" id="SSF55931">
    <property type="entry name" value="Glutamine synthetase/guanido kinase"/>
    <property type="match status" value="1"/>
</dbReference>
<evidence type="ECO:0000313" key="12">
    <source>
        <dbReference type="EMBL" id="BDU50914.1"/>
    </source>
</evidence>
<evidence type="ECO:0000259" key="11">
    <source>
        <dbReference type="SMART" id="SM00845"/>
    </source>
</evidence>
<proteinExistence type="inferred from homology"/>
<dbReference type="Proteomes" id="UP001321582">
    <property type="component" value="Chromosome"/>
</dbReference>
<evidence type="ECO:0000256" key="10">
    <source>
        <dbReference type="HAMAP-Rule" id="MF_00121"/>
    </source>
</evidence>
<dbReference type="NCBIfam" id="NF004012">
    <property type="entry name" value="PRK05477.1-2"/>
    <property type="match status" value="1"/>
</dbReference>
<evidence type="ECO:0000256" key="4">
    <source>
        <dbReference type="ARBA" id="ARBA00022741"/>
    </source>
</evidence>
<dbReference type="InterPro" id="IPR006075">
    <property type="entry name" value="Asn/Gln-tRNA_Trfase_suB/E_cat"/>
</dbReference>
<evidence type="ECO:0000256" key="5">
    <source>
        <dbReference type="ARBA" id="ARBA00022840"/>
    </source>
</evidence>
<reference evidence="12 13" key="1">
    <citation type="submission" date="2022-11" db="EMBL/GenBank/DDBJ databases">
        <title>Haliovirga abyssi gen. nov., sp. nov., a mesophilic fermentative bacterium isolated from the Iheya North hydrothermal field and the proposal of Haliovirgaceae fam. nov.</title>
        <authorList>
            <person name="Miyazaki U."/>
            <person name="Tame A."/>
            <person name="Miyazaki J."/>
            <person name="Takai K."/>
            <person name="Sawayama S."/>
            <person name="Kitajima M."/>
            <person name="Okamoto A."/>
            <person name="Nakagawa S."/>
        </authorList>
    </citation>
    <scope>NUCLEOTIDE SEQUENCE [LARGE SCALE GENOMIC DNA]</scope>
    <source>
        <strain evidence="12 13">IC12</strain>
    </source>
</reference>
<dbReference type="RefSeq" id="WP_307903762.1">
    <property type="nucleotide sequence ID" value="NZ_AP027059.1"/>
</dbReference>
<dbReference type="InterPro" id="IPR003789">
    <property type="entry name" value="Asn/Gln_tRNA_amidoTrase-B-like"/>
</dbReference>
<dbReference type="EMBL" id="AP027059">
    <property type="protein sequence ID" value="BDU50914.1"/>
    <property type="molecule type" value="Genomic_DNA"/>
</dbReference>
<dbReference type="InterPro" id="IPR004413">
    <property type="entry name" value="GatB"/>
</dbReference>
<protein>
    <recommendedName>
        <fullName evidence="10">Aspartyl/glutamyl-tRNA(Asn/Gln) amidotransferase subunit B</fullName>
        <shortName evidence="10">Asp/Glu-ADT subunit B</shortName>
        <ecNumber evidence="10">6.3.5.-</ecNumber>
    </recommendedName>
</protein>
<dbReference type="GO" id="GO:0005524">
    <property type="term" value="F:ATP binding"/>
    <property type="evidence" value="ECO:0007669"/>
    <property type="project" value="UniProtKB-KW"/>
</dbReference>
<dbReference type="FunFam" id="1.10.150.380:FF:000001">
    <property type="entry name" value="Aspartyl/glutamyl-tRNA(Asn/Gln) amidotransferase subunit B"/>
    <property type="match status" value="1"/>
</dbReference>
<dbReference type="GO" id="GO:0006412">
    <property type="term" value="P:translation"/>
    <property type="evidence" value="ECO:0007669"/>
    <property type="project" value="UniProtKB-UniRule"/>
</dbReference>
<name>A0AAU9D4N4_9FUSO</name>
<dbReference type="HAMAP" id="MF_00121">
    <property type="entry name" value="GatB"/>
    <property type="match status" value="1"/>
</dbReference>
<dbReference type="EC" id="6.3.5.-" evidence="10"/>
<dbReference type="KEGG" id="haby:HLVA_14830"/>
<evidence type="ECO:0000256" key="7">
    <source>
        <dbReference type="ARBA" id="ARBA00024799"/>
    </source>
</evidence>
<evidence type="ECO:0000256" key="6">
    <source>
        <dbReference type="ARBA" id="ARBA00022917"/>
    </source>
</evidence>
<keyword evidence="6 10" id="KW-0648">Protein biosynthesis</keyword>
<dbReference type="InterPro" id="IPR017958">
    <property type="entry name" value="Gln-tRNA_amidoTrfase_suB_CS"/>
</dbReference>
<keyword evidence="3 10" id="KW-0436">Ligase</keyword>
<evidence type="ECO:0000313" key="13">
    <source>
        <dbReference type="Proteomes" id="UP001321582"/>
    </source>
</evidence>
<keyword evidence="5 10" id="KW-0067">ATP-binding</keyword>
<dbReference type="SMART" id="SM00845">
    <property type="entry name" value="GatB_Yqey"/>
    <property type="match status" value="1"/>
</dbReference>
<evidence type="ECO:0000256" key="3">
    <source>
        <dbReference type="ARBA" id="ARBA00022598"/>
    </source>
</evidence>
<sequence>MAVEYEAVIGLEVHIQLKTNTKIFCSCSTDYDGDEANTHVCPICLGHPGVLPKLNEKVLRYAIKAGLTLDCKINQDTKFDRKNYYYPDLPKGYQISQFDKPFAEFGHIDINVNKKEKRIGVTRIHMEEDAGKLVHSDFADESYVNLNRASIPLIEIVSEPDMRTSQEAYEYLTKLRTLIKYSEVSDVSMELGSLRCDSNVSVRPKGQKEFGTRTETKNLNSFKAVARSIDYEIERQIEVIENGGTITQETRLWDDNLGITKSMRSKEEANDYRYFPEPDLVSIEISDELIEEIKNEMPEFPEEKAARFVKEYKIPEYDADVLCTEKELADYFEIAVKNSGNAKTTSNWIMTEVLRVLKDKGISIEEFSISPENLGGIIKLIGEKTISGKIAKDLFEIMLEDGRTPEVIVKEKGMIQITDTGAIEEIVQKVLDNNQQSIDDFKNGKKKAMGYLVGQVMKESKGKASPQIVNKLLNEKLRNV</sequence>
<gene>
    <name evidence="10 12" type="primary">gatB</name>
    <name evidence="12" type="ORF">HLVA_14830</name>
</gene>
<dbReference type="InterPro" id="IPR023168">
    <property type="entry name" value="GatB_Yqey_C_2"/>
</dbReference>
<dbReference type="Gene3D" id="1.10.10.410">
    <property type="match status" value="1"/>
</dbReference>
<dbReference type="SUPFAM" id="SSF89095">
    <property type="entry name" value="GatB/YqeY motif"/>
    <property type="match status" value="1"/>
</dbReference>
<dbReference type="GO" id="GO:0050567">
    <property type="term" value="F:glutaminyl-tRNA synthase (glutamine-hydrolyzing) activity"/>
    <property type="evidence" value="ECO:0007669"/>
    <property type="project" value="UniProtKB-UniRule"/>
</dbReference>
<comment type="catalytic activity">
    <reaction evidence="8 10">
        <text>L-aspartyl-tRNA(Asn) + L-glutamine + ATP + H2O = L-asparaginyl-tRNA(Asn) + L-glutamate + ADP + phosphate + 2 H(+)</text>
        <dbReference type="Rhea" id="RHEA:14513"/>
        <dbReference type="Rhea" id="RHEA-COMP:9674"/>
        <dbReference type="Rhea" id="RHEA-COMP:9677"/>
        <dbReference type="ChEBI" id="CHEBI:15377"/>
        <dbReference type="ChEBI" id="CHEBI:15378"/>
        <dbReference type="ChEBI" id="CHEBI:29985"/>
        <dbReference type="ChEBI" id="CHEBI:30616"/>
        <dbReference type="ChEBI" id="CHEBI:43474"/>
        <dbReference type="ChEBI" id="CHEBI:58359"/>
        <dbReference type="ChEBI" id="CHEBI:78515"/>
        <dbReference type="ChEBI" id="CHEBI:78516"/>
        <dbReference type="ChEBI" id="CHEBI:456216"/>
    </reaction>
</comment>
<comment type="subunit">
    <text evidence="2 10">Heterotrimer of A, B and C subunits.</text>
</comment>
<dbReference type="PANTHER" id="PTHR11659:SF0">
    <property type="entry name" value="GLUTAMYL-TRNA(GLN) AMIDOTRANSFERASE SUBUNIT B, MITOCHONDRIAL"/>
    <property type="match status" value="1"/>
</dbReference>
<dbReference type="FunFam" id="1.10.10.410:FF:000001">
    <property type="entry name" value="Aspartyl/glutamyl-tRNA(Asn/Gln) amidotransferase subunit B"/>
    <property type="match status" value="1"/>
</dbReference>
<dbReference type="PROSITE" id="PS01234">
    <property type="entry name" value="GATB"/>
    <property type="match status" value="1"/>
</dbReference>
<evidence type="ECO:0000256" key="2">
    <source>
        <dbReference type="ARBA" id="ARBA00011123"/>
    </source>
</evidence>
<dbReference type="AlphaFoldDB" id="A0AAU9D4N4"/>
<dbReference type="PANTHER" id="PTHR11659">
    <property type="entry name" value="GLUTAMYL-TRNA GLN AMIDOTRANSFERASE SUBUNIT B MITOCHONDRIAL AND PROKARYOTIC PET112-RELATED"/>
    <property type="match status" value="1"/>
</dbReference>
<dbReference type="Gene3D" id="1.10.150.380">
    <property type="entry name" value="GatB domain, N-terminal subdomain"/>
    <property type="match status" value="1"/>
</dbReference>
<dbReference type="NCBIfam" id="TIGR00133">
    <property type="entry name" value="gatB"/>
    <property type="match status" value="1"/>
</dbReference>
<evidence type="ECO:0000256" key="1">
    <source>
        <dbReference type="ARBA" id="ARBA00005306"/>
    </source>
</evidence>
<comment type="function">
    <text evidence="7 10">Allows the formation of correctly charged Asn-tRNA(Asn) or Gln-tRNA(Gln) through the transamidation of misacylated Asp-tRNA(Asn) or Glu-tRNA(Gln) in organisms which lack either or both of asparaginyl-tRNA or glutaminyl-tRNA synthetases. The reaction takes place in the presence of glutamine and ATP through an activated phospho-Asp-tRNA(Asn) or phospho-Glu-tRNA(Gln).</text>
</comment>
<dbReference type="InterPro" id="IPR018027">
    <property type="entry name" value="Asn/Gln_amidotransferase"/>
</dbReference>
<dbReference type="NCBIfam" id="NF004015">
    <property type="entry name" value="PRK05477.1-5"/>
    <property type="match status" value="1"/>
</dbReference>